<keyword evidence="3" id="KW-1185">Reference proteome</keyword>
<dbReference type="GO" id="GO:0005739">
    <property type="term" value="C:mitochondrion"/>
    <property type="evidence" value="ECO:0007669"/>
    <property type="project" value="TreeGrafter"/>
</dbReference>
<dbReference type="AlphaFoldDB" id="A0A9N9JA51"/>
<organism evidence="2 3">
    <name type="scientific">Acaulospora morrowiae</name>
    <dbReference type="NCBI Taxonomy" id="94023"/>
    <lineage>
        <taxon>Eukaryota</taxon>
        <taxon>Fungi</taxon>
        <taxon>Fungi incertae sedis</taxon>
        <taxon>Mucoromycota</taxon>
        <taxon>Glomeromycotina</taxon>
        <taxon>Glomeromycetes</taxon>
        <taxon>Diversisporales</taxon>
        <taxon>Acaulosporaceae</taxon>
        <taxon>Acaulospora</taxon>
    </lineage>
</organism>
<evidence type="ECO:0000313" key="3">
    <source>
        <dbReference type="Proteomes" id="UP000789342"/>
    </source>
</evidence>
<evidence type="ECO:0000259" key="1">
    <source>
        <dbReference type="PROSITE" id="PS51746"/>
    </source>
</evidence>
<dbReference type="SUPFAM" id="SSF81606">
    <property type="entry name" value="PP2C-like"/>
    <property type="match status" value="1"/>
</dbReference>
<gene>
    <name evidence="2" type="ORF">AMORRO_LOCUS16682</name>
</gene>
<feature type="non-terminal residue" evidence="2">
    <location>
        <position position="1"/>
    </location>
</feature>
<dbReference type="Gene3D" id="3.60.40.10">
    <property type="entry name" value="PPM-type phosphatase domain"/>
    <property type="match status" value="1"/>
</dbReference>
<dbReference type="PANTHER" id="PTHR13832">
    <property type="entry name" value="PROTEIN PHOSPHATASE 2C"/>
    <property type="match status" value="1"/>
</dbReference>
<protein>
    <submittedName>
        <fullName evidence="2">8523_t:CDS:1</fullName>
    </submittedName>
</protein>
<dbReference type="PROSITE" id="PS51746">
    <property type="entry name" value="PPM_2"/>
    <property type="match status" value="1"/>
</dbReference>
<dbReference type="SMART" id="SM00332">
    <property type="entry name" value="PP2Cc"/>
    <property type="match status" value="1"/>
</dbReference>
<proteinExistence type="predicted"/>
<dbReference type="OrthoDB" id="420076at2759"/>
<sequence length="303" mass="33803">QLNKAYDGYGEYAKVFPNKKELVKNAIRNGFVEIDDEIVIHSINRLLNTPNKSDGISYIDENLLSALSGSCALLAYIETATNDLYVACAGDSRAVIGVKDQKTGKWKALPLSEDQTGRNENEVKRLEKEHPGESNIIMNGRIFGGLEPSRAFGDAKYKWDRSLQETIYSKFFKEKRRVPGNDKFKTPPYVTARPEVVHHEVGPDDKFLVLATDGLWERLSNAEVVELVGLLIEGKRNGKDVSDGLKELDTNESKKKFAFVDENASTHLIRNALGGAAEDVLCAMLSLPSPMSRRWRDDITVTV</sequence>
<dbReference type="InterPro" id="IPR036457">
    <property type="entry name" value="PPM-type-like_dom_sf"/>
</dbReference>
<dbReference type="Proteomes" id="UP000789342">
    <property type="component" value="Unassembled WGS sequence"/>
</dbReference>
<accession>A0A9N9JA51</accession>
<dbReference type="Pfam" id="PF00481">
    <property type="entry name" value="PP2C"/>
    <property type="match status" value="1"/>
</dbReference>
<evidence type="ECO:0000313" key="2">
    <source>
        <dbReference type="EMBL" id="CAG8772469.1"/>
    </source>
</evidence>
<dbReference type="InterPro" id="IPR015655">
    <property type="entry name" value="PP2C"/>
</dbReference>
<dbReference type="InterPro" id="IPR001932">
    <property type="entry name" value="PPM-type_phosphatase-like_dom"/>
</dbReference>
<dbReference type="PANTHER" id="PTHR13832:SF792">
    <property type="entry name" value="GM14286P"/>
    <property type="match status" value="1"/>
</dbReference>
<reference evidence="2" key="1">
    <citation type="submission" date="2021-06" db="EMBL/GenBank/DDBJ databases">
        <authorList>
            <person name="Kallberg Y."/>
            <person name="Tangrot J."/>
            <person name="Rosling A."/>
        </authorList>
    </citation>
    <scope>NUCLEOTIDE SEQUENCE</scope>
    <source>
        <strain evidence="2">CL551</strain>
    </source>
</reference>
<dbReference type="GO" id="GO:0004741">
    <property type="term" value="F:[pyruvate dehydrogenase (acetyl-transferring)]-phosphatase activity"/>
    <property type="evidence" value="ECO:0007669"/>
    <property type="project" value="TreeGrafter"/>
</dbReference>
<name>A0A9N9JA51_9GLOM</name>
<dbReference type="EMBL" id="CAJVPV010047365">
    <property type="protein sequence ID" value="CAG8772469.1"/>
    <property type="molecule type" value="Genomic_DNA"/>
</dbReference>
<feature type="non-terminal residue" evidence="2">
    <location>
        <position position="303"/>
    </location>
</feature>
<dbReference type="CDD" id="cd00143">
    <property type="entry name" value="PP2Cc"/>
    <property type="match status" value="1"/>
</dbReference>
<comment type="caution">
    <text evidence="2">The sequence shown here is derived from an EMBL/GenBank/DDBJ whole genome shotgun (WGS) entry which is preliminary data.</text>
</comment>
<feature type="domain" description="PPM-type phosphatase" evidence="1">
    <location>
        <begin position="1"/>
        <end position="303"/>
    </location>
</feature>